<dbReference type="RefSeq" id="WP_282839299.1">
    <property type="nucleotide sequence ID" value="NZ_JASCXW010000012.1"/>
</dbReference>
<accession>A0AAW6U7H3</accession>
<evidence type="ECO:0000313" key="3">
    <source>
        <dbReference type="Proteomes" id="UP001431532"/>
    </source>
</evidence>
<dbReference type="EMBL" id="JASCXW010000012">
    <property type="protein sequence ID" value="MDI6452875.1"/>
    <property type="molecule type" value="Genomic_DNA"/>
</dbReference>
<dbReference type="AlphaFoldDB" id="A0AAW6U7H3"/>
<feature type="transmembrane region" description="Helical" evidence="1">
    <location>
        <begin position="85"/>
        <end position="103"/>
    </location>
</feature>
<sequence length="109" mass="13100">MATDKYENDPFDKYDHLFEEQEKKYQKQNNSRYTLNKKTKQNIIRDANESKQKQNDDKARAFKSFGLIFLGFVIIRIIMIDDIKISSFIIPFVIFSFVSYSYYKNSTKR</sequence>
<name>A0AAW6U7H3_9MOLU</name>
<keyword evidence="1" id="KW-1133">Transmembrane helix</keyword>
<dbReference type="Proteomes" id="UP001431532">
    <property type="component" value="Unassembled WGS sequence"/>
</dbReference>
<keyword evidence="1" id="KW-0812">Transmembrane</keyword>
<proteinExistence type="predicted"/>
<evidence type="ECO:0000313" key="2">
    <source>
        <dbReference type="EMBL" id="MDI6452875.1"/>
    </source>
</evidence>
<comment type="caution">
    <text evidence="2">The sequence shown here is derived from an EMBL/GenBank/DDBJ whole genome shotgun (WGS) entry which is preliminary data.</text>
</comment>
<feature type="transmembrane region" description="Helical" evidence="1">
    <location>
        <begin position="61"/>
        <end position="79"/>
    </location>
</feature>
<keyword evidence="3" id="KW-1185">Reference proteome</keyword>
<organism evidence="2 3">
    <name type="scientific">Peloplasma aerotolerans</name>
    <dbReference type="NCBI Taxonomy" id="3044389"/>
    <lineage>
        <taxon>Bacteria</taxon>
        <taxon>Bacillati</taxon>
        <taxon>Mycoplasmatota</taxon>
        <taxon>Mollicutes</taxon>
        <taxon>Acholeplasmatales</taxon>
        <taxon>Acholeplasmataceae</taxon>
        <taxon>Peloplasma</taxon>
    </lineage>
</organism>
<evidence type="ECO:0000256" key="1">
    <source>
        <dbReference type="SAM" id="Phobius"/>
    </source>
</evidence>
<keyword evidence="1" id="KW-0472">Membrane</keyword>
<reference evidence="2" key="1">
    <citation type="submission" date="2023-05" db="EMBL/GenBank/DDBJ databases">
        <title>Mariniplasma microaerophilum sp. nov., a novel anaerobic mollicute isolated from terrestrial mud volcano, Taman Peninsula, Russia.</title>
        <authorList>
            <person name="Khomyakova M.A."/>
            <person name="Merkel A.Y."/>
            <person name="Slobodkin A.I."/>
        </authorList>
    </citation>
    <scope>NUCLEOTIDE SEQUENCE</scope>
    <source>
        <strain evidence="2">M4Ah</strain>
    </source>
</reference>
<gene>
    <name evidence="2" type="ORF">QJ521_04805</name>
</gene>
<protein>
    <submittedName>
        <fullName evidence="2">Uncharacterized protein</fullName>
    </submittedName>
</protein>